<evidence type="ECO:0000313" key="1">
    <source>
        <dbReference type="EMBL" id="MCA9375174.1"/>
    </source>
</evidence>
<dbReference type="EMBL" id="JAGQLM010000103">
    <property type="protein sequence ID" value="MCA9375174.1"/>
    <property type="molecule type" value="Genomic_DNA"/>
</dbReference>
<proteinExistence type="predicted"/>
<evidence type="ECO:0000313" key="2">
    <source>
        <dbReference type="Proteomes" id="UP000748332"/>
    </source>
</evidence>
<protein>
    <submittedName>
        <fullName evidence="1">Uncharacterized protein</fullName>
    </submittedName>
</protein>
<comment type="caution">
    <text evidence="1">The sequence shown here is derived from an EMBL/GenBank/DDBJ whole genome shotgun (WGS) entry which is preliminary data.</text>
</comment>
<dbReference type="Proteomes" id="UP000748332">
    <property type="component" value="Unassembled WGS sequence"/>
</dbReference>
<dbReference type="AlphaFoldDB" id="A0A955HYZ9"/>
<gene>
    <name evidence="1" type="ORF">KC622_02480</name>
</gene>
<reference evidence="1" key="1">
    <citation type="submission" date="2020-04" db="EMBL/GenBank/DDBJ databases">
        <authorList>
            <person name="Zhang T."/>
        </authorList>
    </citation>
    <scope>NUCLEOTIDE SEQUENCE</scope>
    <source>
        <strain evidence="1">HKST-UBA16</strain>
    </source>
</reference>
<organism evidence="1 2">
    <name type="scientific">Candidatus Dojkabacteria bacterium</name>
    <dbReference type="NCBI Taxonomy" id="2099670"/>
    <lineage>
        <taxon>Bacteria</taxon>
        <taxon>Candidatus Dojkabacteria</taxon>
    </lineage>
</organism>
<sequence>MGKRVNGQLVLDFDPPDIFSFDISISFKGILLSFSKASQRVLSIFL</sequence>
<accession>A0A955HYZ9</accession>
<reference evidence="1" key="2">
    <citation type="journal article" date="2021" name="Microbiome">
        <title>Successional dynamics and alternative stable states in a saline activated sludge microbial community over 9 years.</title>
        <authorList>
            <person name="Wang Y."/>
            <person name="Ye J."/>
            <person name="Ju F."/>
            <person name="Liu L."/>
            <person name="Boyd J.A."/>
            <person name="Deng Y."/>
            <person name="Parks D.H."/>
            <person name="Jiang X."/>
            <person name="Yin X."/>
            <person name="Woodcroft B.J."/>
            <person name="Tyson G.W."/>
            <person name="Hugenholtz P."/>
            <person name="Polz M.F."/>
            <person name="Zhang T."/>
        </authorList>
    </citation>
    <scope>NUCLEOTIDE SEQUENCE</scope>
    <source>
        <strain evidence="1">HKST-UBA16</strain>
    </source>
</reference>
<name>A0A955HYZ9_9BACT</name>